<gene>
    <name evidence="3" type="ORF">SLS56_009590</name>
</gene>
<dbReference type="SUPFAM" id="SSF52266">
    <property type="entry name" value="SGNH hydrolase"/>
    <property type="match status" value="1"/>
</dbReference>
<dbReference type="Gene3D" id="3.40.50.1110">
    <property type="entry name" value="SGNH hydrolase"/>
    <property type="match status" value="1"/>
</dbReference>
<name>A0ABR3SGW1_9PEZI</name>
<protein>
    <recommendedName>
        <fullName evidence="2">SGNH hydrolase-type esterase domain-containing protein</fullName>
    </recommendedName>
</protein>
<keyword evidence="1" id="KW-0732">Signal</keyword>
<proteinExistence type="predicted"/>
<dbReference type="PANTHER" id="PTHR43695:SF2">
    <property type="entry name" value="PUTATIVE (AFU_ORTHOLOGUE AFUA_2G17250)-RELATED"/>
    <property type="match status" value="1"/>
</dbReference>
<evidence type="ECO:0000256" key="1">
    <source>
        <dbReference type="SAM" id="SignalP"/>
    </source>
</evidence>
<dbReference type="Pfam" id="PF13472">
    <property type="entry name" value="Lipase_GDSL_2"/>
    <property type="match status" value="1"/>
</dbReference>
<reference evidence="3 4" key="1">
    <citation type="submission" date="2024-02" db="EMBL/GenBank/DDBJ databases">
        <title>De novo assembly and annotation of 12 fungi associated with fruit tree decline syndrome in Ontario, Canada.</title>
        <authorList>
            <person name="Sulman M."/>
            <person name="Ellouze W."/>
            <person name="Ilyukhin E."/>
        </authorList>
    </citation>
    <scope>NUCLEOTIDE SEQUENCE [LARGE SCALE GENOMIC DNA]</scope>
    <source>
        <strain evidence="3 4">M1-105</strain>
    </source>
</reference>
<evidence type="ECO:0000259" key="2">
    <source>
        <dbReference type="Pfam" id="PF13472"/>
    </source>
</evidence>
<feature type="signal peptide" evidence="1">
    <location>
        <begin position="1"/>
        <end position="24"/>
    </location>
</feature>
<dbReference type="InterPro" id="IPR037459">
    <property type="entry name" value="RhgT-like"/>
</dbReference>
<dbReference type="InterPro" id="IPR036514">
    <property type="entry name" value="SGNH_hydro_sf"/>
</dbReference>
<evidence type="ECO:0000313" key="3">
    <source>
        <dbReference type="EMBL" id="KAL1620564.1"/>
    </source>
</evidence>
<organism evidence="3 4">
    <name type="scientific">Neofusicoccum ribis</name>
    <dbReference type="NCBI Taxonomy" id="45134"/>
    <lineage>
        <taxon>Eukaryota</taxon>
        <taxon>Fungi</taxon>
        <taxon>Dikarya</taxon>
        <taxon>Ascomycota</taxon>
        <taxon>Pezizomycotina</taxon>
        <taxon>Dothideomycetes</taxon>
        <taxon>Dothideomycetes incertae sedis</taxon>
        <taxon>Botryosphaeriales</taxon>
        <taxon>Botryosphaeriaceae</taxon>
        <taxon>Neofusicoccum</taxon>
    </lineage>
</organism>
<evidence type="ECO:0000313" key="4">
    <source>
        <dbReference type="Proteomes" id="UP001521116"/>
    </source>
</evidence>
<dbReference type="CDD" id="cd01821">
    <property type="entry name" value="Rhamnogalacturan_acetylesterase_like"/>
    <property type="match status" value="1"/>
</dbReference>
<comment type="caution">
    <text evidence="3">The sequence shown here is derived from an EMBL/GenBank/DDBJ whole genome shotgun (WGS) entry which is preliminary data.</text>
</comment>
<feature type="domain" description="SGNH hydrolase-type esterase" evidence="2">
    <location>
        <begin position="45"/>
        <end position="222"/>
    </location>
</feature>
<accession>A0ABR3SGW1</accession>
<dbReference type="PANTHER" id="PTHR43695">
    <property type="entry name" value="PUTATIVE (AFU_ORTHOLOGUE AFUA_2G17250)-RELATED"/>
    <property type="match status" value="1"/>
</dbReference>
<sequence length="264" mass="27890">MPFSKMMAFKTLLFSASFGLLVSGHPSNFKIRQEGSLPAAFFLAGDSTTATAGGWGDGFLASTLINGAWGTNFAKSGATTVSFRNGGYWDQTIEAVKNVTANGEYTAWVTIQFGHNDQKAEAGISLEQFSANLGTFVDEVRAAGGNPILVSSLSRRGYSGGRIVENLANETAAALAVANEKGALAINLNRASTDYLNAIGSADAWTYNLTPDDRTHLNDAGAVVFGNMVAWLLDTSAEGDVLRQSTVAGEEYVNAFEEGVYIAE</sequence>
<keyword evidence="4" id="KW-1185">Reference proteome</keyword>
<dbReference type="EMBL" id="JAJVDC020000165">
    <property type="protein sequence ID" value="KAL1620564.1"/>
    <property type="molecule type" value="Genomic_DNA"/>
</dbReference>
<dbReference type="Proteomes" id="UP001521116">
    <property type="component" value="Unassembled WGS sequence"/>
</dbReference>
<feature type="chain" id="PRO_5045634476" description="SGNH hydrolase-type esterase domain-containing protein" evidence="1">
    <location>
        <begin position="25"/>
        <end position="264"/>
    </location>
</feature>
<dbReference type="InterPro" id="IPR013830">
    <property type="entry name" value="SGNH_hydro"/>
</dbReference>